<evidence type="ECO:0000313" key="2">
    <source>
        <dbReference type="EMBL" id="APA12132.1"/>
    </source>
</evidence>
<dbReference type="Proteomes" id="UP000177798">
    <property type="component" value="Chromosome 9"/>
</dbReference>
<organism evidence="2 3">
    <name type="scientific">Sclerotinia sclerotiorum (strain ATCC 18683 / 1980 / Ss-1)</name>
    <name type="common">White mold</name>
    <name type="synonym">Whetzelinia sclerotiorum</name>
    <dbReference type="NCBI Taxonomy" id="665079"/>
    <lineage>
        <taxon>Eukaryota</taxon>
        <taxon>Fungi</taxon>
        <taxon>Dikarya</taxon>
        <taxon>Ascomycota</taxon>
        <taxon>Pezizomycotina</taxon>
        <taxon>Leotiomycetes</taxon>
        <taxon>Helotiales</taxon>
        <taxon>Sclerotiniaceae</taxon>
        <taxon>Sclerotinia</taxon>
    </lineage>
</organism>
<proteinExistence type="predicted"/>
<evidence type="ECO:0000313" key="3">
    <source>
        <dbReference type="Proteomes" id="UP000177798"/>
    </source>
</evidence>
<accession>A0A1D9QBH4</accession>
<evidence type="ECO:0000256" key="1">
    <source>
        <dbReference type="SAM" id="MobiDB-lite"/>
    </source>
</evidence>
<protein>
    <submittedName>
        <fullName evidence="2">Uncharacterized protein</fullName>
    </submittedName>
</protein>
<dbReference type="AlphaFoldDB" id="A0A1D9QBH4"/>
<dbReference type="VEuPathDB" id="FungiDB:sscle_09g069020"/>
<feature type="region of interest" description="Disordered" evidence="1">
    <location>
        <begin position="539"/>
        <end position="562"/>
    </location>
</feature>
<feature type="region of interest" description="Disordered" evidence="1">
    <location>
        <begin position="192"/>
        <end position="212"/>
    </location>
</feature>
<reference evidence="3" key="1">
    <citation type="journal article" date="2017" name="Genome Biol. Evol.">
        <title>The complete genome sequence of the phytopathogenic fungus Sclerotinia sclerotiorum reveals insights into the genome architecture of broad host range pathogens.</title>
        <authorList>
            <person name="Derbyshire M."/>
            <person name="Denton-Giles M."/>
            <person name="Hegedus D."/>
            <person name="Seifbarghy S."/>
            <person name="Rollins J."/>
            <person name="van Kan J."/>
            <person name="Seidl M.F."/>
            <person name="Faino L."/>
            <person name="Mbengue M."/>
            <person name="Navaud O."/>
            <person name="Raffaele S."/>
            <person name="Hammond-Kosack K."/>
            <person name="Heard S."/>
            <person name="Oliver R."/>
        </authorList>
    </citation>
    <scope>NUCLEOTIDE SEQUENCE [LARGE SCALE GENOMIC DNA]</scope>
    <source>
        <strain evidence="3">ATCC 18683 / 1980 / Ss-1</strain>
    </source>
</reference>
<name>A0A1D9QBH4_SCLS1</name>
<gene>
    <name evidence="2" type="ORF">sscle_09g069020</name>
</gene>
<dbReference type="EMBL" id="CP017822">
    <property type="protein sequence ID" value="APA12132.1"/>
    <property type="molecule type" value="Genomic_DNA"/>
</dbReference>
<dbReference type="OrthoDB" id="3549762at2759"/>
<sequence>MAGRYNESFSSLPVDFTSYPSPVTSQYPNYQYQSGTQGYSMQHSQGEPAIPYHEYGQTASVYQENDQRDNLSRNSGFSLDTLYSQGTAFPLPHGVGQTSLSFCPQYNHGSYMGNVPYDQGPINPSQDVFGQVVTPIRQHTFMPQENNNHPRCQFNTTPQRYVHYHNPLYGFSPDAQSGASFNNTASPLINSTVSAPANSMRPEYKTPPRLVTPGASNSYGECLMTLSNQYPLGVQVNNGFGQILANTPVPRTPQSTPAGLSDRIHNATPDNNYITIKRKPAMRPKNDPIHAEDVMHGSIVWLSKHQGWHEPIICVQNHECNDKVKEIDGHNHPVMILRINQRHGSDIIGDIVLDIAIMTTLCGLSLHGYVQKLRTLGPDTSKQWYLQETMPLSWVPQQTSNLKGSRLEEVVKNEKRLETEHHAELNERGNTLLSLSRGTMQRRTYMRVHHIYAVPIKQLQACSRYAKLAHMIRLDEVSYRRVMESLNLVPDPWETSVEKSVASAPQRLRDFRDAEMARMNAFRVTNRLCLHQEDTDKQGLAISQHRSPSDVAAGELKEYEDL</sequence>